<evidence type="ECO:0000256" key="7">
    <source>
        <dbReference type="ARBA" id="ARBA00048679"/>
    </source>
</evidence>
<keyword evidence="1" id="KW-0723">Serine/threonine-protein kinase</keyword>
<evidence type="ECO:0000256" key="2">
    <source>
        <dbReference type="ARBA" id="ARBA00022679"/>
    </source>
</evidence>
<feature type="region of interest" description="Disordered" evidence="8">
    <location>
        <begin position="292"/>
        <end position="355"/>
    </location>
</feature>
<dbReference type="SUPFAM" id="SSF56112">
    <property type="entry name" value="Protein kinase-like (PK-like)"/>
    <property type="match status" value="1"/>
</dbReference>
<evidence type="ECO:0000256" key="4">
    <source>
        <dbReference type="ARBA" id="ARBA00022777"/>
    </source>
</evidence>
<accession>A0AAD9VDY4</accession>
<comment type="catalytic activity">
    <reaction evidence="6">
        <text>L-threonyl-[protein] + ATP = O-phospho-L-threonyl-[protein] + ADP + H(+)</text>
        <dbReference type="Rhea" id="RHEA:46608"/>
        <dbReference type="Rhea" id="RHEA-COMP:11060"/>
        <dbReference type="Rhea" id="RHEA-COMP:11605"/>
        <dbReference type="ChEBI" id="CHEBI:15378"/>
        <dbReference type="ChEBI" id="CHEBI:30013"/>
        <dbReference type="ChEBI" id="CHEBI:30616"/>
        <dbReference type="ChEBI" id="CHEBI:61977"/>
        <dbReference type="ChEBI" id="CHEBI:456216"/>
        <dbReference type="EC" id="2.7.11.1"/>
    </reaction>
</comment>
<feature type="compositionally biased region" description="Basic and acidic residues" evidence="8">
    <location>
        <begin position="310"/>
        <end position="321"/>
    </location>
</feature>
<feature type="compositionally biased region" description="Basic and acidic residues" evidence="8">
    <location>
        <begin position="442"/>
        <end position="459"/>
    </location>
</feature>
<evidence type="ECO:0000313" key="10">
    <source>
        <dbReference type="EMBL" id="KAK2570497.1"/>
    </source>
</evidence>
<dbReference type="EMBL" id="JARQWQ010000007">
    <property type="protein sequence ID" value="KAK2570497.1"/>
    <property type="molecule type" value="Genomic_DNA"/>
</dbReference>
<feature type="compositionally biased region" description="Basic and acidic residues" evidence="8">
    <location>
        <begin position="228"/>
        <end position="238"/>
    </location>
</feature>
<feature type="compositionally biased region" description="Basic and acidic residues" evidence="8">
    <location>
        <begin position="330"/>
        <end position="342"/>
    </location>
</feature>
<keyword evidence="4 10" id="KW-0418">Kinase</keyword>
<keyword evidence="11" id="KW-1185">Reference proteome</keyword>
<reference evidence="10" key="2">
    <citation type="journal article" date="2023" name="Science">
        <title>Genomic signatures of disease resistance in endangered staghorn corals.</title>
        <authorList>
            <person name="Vollmer S.V."/>
            <person name="Selwyn J.D."/>
            <person name="Despard B.A."/>
            <person name="Roesel C.L."/>
        </authorList>
    </citation>
    <scope>NUCLEOTIDE SEQUENCE</scope>
    <source>
        <strain evidence="10">K2</strain>
    </source>
</reference>
<feature type="region of interest" description="Disordered" evidence="8">
    <location>
        <begin position="115"/>
        <end position="143"/>
    </location>
</feature>
<evidence type="ECO:0000256" key="3">
    <source>
        <dbReference type="ARBA" id="ARBA00022741"/>
    </source>
</evidence>
<dbReference type="PANTHER" id="PTHR24350">
    <property type="entry name" value="SERINE/THREONINE-PROTEIN KINASE IAL-RELATED"/>
    <property type="match status" value="1"/>
</dbReference>
<dbReference type="InterPro" id="IPR011009">
    <property type="entry name" value="Kinase-like_dom_sf"/>
</dbReference>
<keyword evidence="5" id="KW-0067">ATP-binding</keyword>
<evidence type="ECO:0000256" key="6">
    <source>
        <dbReference type="ARBA" id="ARBA00047899"/>
    </source>
</evidence>
<evidence type="ECO:0000256" key="5">
    <source>
        <dbReference type="ARBA" id="ARBA00022840"/>
    </source>
</evidence>
<dbReference type="PROSITE" id="PS50011">
    <property type="entry name" value="PROTEIN_KINASE_DOM"/>
    <property type="match status" value="1"/>
</dbReference>
<dbReference type="AlphaFoldDB" id="A0AAD9VDY4"/>
<evidence type="ECO:0000256" key="1">
    <source>
        <dbReference type="ARBA" id="ARBA00022527"/>
    </source>
</evidence>
<feature type="compositionally biased region" description="Basic residues" evidence="8">
    <location>
        <begin position="115"/>
        <end position="132"/>
    </location>
</feature>
<organism evidence="10 11">
    <name type="scientific">Acropora cervicornis</name>
    <name type="common">Staghorn coral</name>
    <dbReference type="NCBI Taxonomy" id="6130"/>
    <lineage>
        <taxon>Eukaryota</taxon>
        <taxon>Metazoa</taxon>
        <taxon>Cnidaria</taxon>
        <taxon>Anthozoa</taxon>
        <taxon>Hexacorallia</taxon>
        <taxon>Scleractinia</taxon>
        <taxon>Astrocoeniina</taxon>
        <taxon>Acroporidae</taxon>
        <taxon>Acropora</taxon>
    </lineage>
</organism>
<feature type="compositionally biased region" description="Polar residues" evidence="8">
    <location>
        <begin position="296"/>
        <end position="308"/>
    </location>
</feature>
<feature type="region of interest" description="Disordered" evidence="8">
    <location>
        <begin position="440"/>
        <end position="459"/>
    </location>
</feature>
<gene>
    <name evidence="10" type="ORF">P5673_004159</name>
</gene>
<dbReference type="InterPro" id="IPR000719">
    <property type="entry name" value="Prot_kinase_dom"/>
</dbReference>
<sequence length="625" mass="70562">MYAMLTGKLPYTAEPFHITALYNKMKNNDMNPLPEHLSAACKDLIQRFLTFNHDERITLEEALGHAWLRKGYDGPVIPVIFPSYPRDEEIDKSILQHMTDKMEFDRQDVVDAVRQNRKLKKYSNKHPVKSRRSLGQESAESVRNCRESYQEIQTKNESKKRTECSLATAEVCDFKEKEHKAQKQDYEIKDVESSKLKAPSCRSRLSSHSRDVLSASNEKLLETVGASDDDKTSEKHNGENGNDAEEKDETCSILSSTGIEISRKNSFNYSSAEVMAVKGRRLSLNLSHISVGGKATTEQETMKNTSENDISEREVEERKNFTENGQGSPRRSEGSPPEDKSSKSPRNSVPATPSIGKVSLINAKVKVNKRRFSFPQSCLPSKNLGISQHKQFTPAPFGFNSASPSTDGKSRGDNTPVLPPYGLCCQLTAIKAQEEASSALTRAKEEKPLHENVTKGDGLEPKNVQLRRSVYCPSPYNSKERNRWKRHSIASSGGKELLKSINNTLGKLLEVQENAEPMKTQSQECLLLRSRGSPLSRNESMKPEPAIKDLSLSLTQENAFLERSKERRNQGMKLSSNVKDNHKLQLLSNHNAELRPTKDQVITREKNCRLSLLERTEKRRSWQRS</sequence>
<keyword evidence="3" id="KW-0547">Nucleotide-binding</keyword>
<reference evidence="10" key="1">
    <citation type="journal article" date="2023" name="G3 (Bethesda)">
        <title>Whole genome assembly and annotation of the endangered Caribbean coral Acropora cervicornis.</title>
        <authorList>
            <person name="Selwyn J.D."/>
            <person name="Vollmer S.V."/>
        </authorList>
    </citation>
    <scope>NUCLEOTIDE SEQUENCE</scope>
    <source>
        <strain evidence="10">K2</strain>
    </source>
</reference>
<dbReference type="GO" id="GO:0005524">
    <property type="term" value="F:ATP binding"/>
    <property type="evidence" value="ECO:0007669"/>
    <property type="project" value="UniProtKB-KW"/>
</dbReference>
<evidence type="ECO:0000256" key="8">
    <source>
        <dbReference type="SAM" id="MobiDB-lite"/>
    </source>
</evidence>
<feature type="region of interest" description="Disordered" evidence="8">
    <location>
        <begin position="197"/>
        <end position="251"/>
    </location>
</feature>
<protein>
    <submittedName>
        <fullName evidence="10">Hormonally up-regulated neu tumor-associated kinase-like protein</fullName>
    </submittedName>
</protein>
<feature type="domain" description="Protein kinase" evidence="9">
    <location>
        <begin position="1"/>
        <end position="68"/>
    </location>
</feature>
<evidence type="ECO:0000259" key="9">
    <source>
        <dbReference type="PROSITE" id="PS50011"/>
    </source>
</evidence>
<dbReference type="Gene3D" id="1.10.510.10">
    <property type="entry name" value="Transferase(Phosphotransferase) domain 1"/>
    <property type="match status" value="1"/>
</dbReference>
<dbReference type="InterPro" id="IPR030616">
    <property type="entry name" value="Aur-like"/>
</dbReference>
<comment type="catalytic activity">
    <reaction evidence="7">
        <text>L-seryl-[protein] + ATP = O-phospho-L-seryl-[protein] + ADP + H(+)</text>
        <dbReference type="Rhea" id="RHEA:17989"/>
        <dbReference type="Rhea" id="RHEA-COMP:9863"/>
        <dbReference type="Rhea" id="RHEA-COMP:11604"/>
        <dbReference type="ChEBI" id="CHEBI:15378"/>
        <dbReference type="ChEBI" id="CHEBI:29999"/>
        <dbReference type="ChEBI" id="CHEBI:30616"/>
        <dbReference type="ChEBI" id="CHEBI:83421"/>
        <dbReference type="ChEBI" id="CHEBI:456216"/>
        <dbReference type="EC" id="2.7.11.1"/>
    </reaction>
</comment>
<comment type="caution">
    <text evidence="10">The sequence shown here is derived from an EMBL/GenBank/DDBJ whole genome shotgun (WGS) entry which is preliminary data.</text>
</comment>
<dbReference type="GO" id="GO:0004674">
    <property type="term" value="F:protein serine/threonine kinase activity"/>
    <property type="evidence" value="ECO:0007669"/>
    <property type="project" value="UniProtKB-KW"/>
</dbReference>
<name>A0AAD9VDY4_ACRCE</name>
<proteinExistence type="predicted"/>
<evidence type="ECO:0000313" key="11">
    <source>
        <dbReference type="Proteomes" id="UP001249851"/>
    </source>
</evidence>
<keyword evidence="2" id="KW-0808">Transferase</keyword>
<dbReference type="Proteomes" id="UP001249851">
    <property type="component" value="Unassembled WGS sequence"/>
</dbReference>